<evidence type="ECO:0000313" key="2">
    <source>
        <dbReference type="Proteomes" id="UP001396334"/>
    </source>
</evidence>
<comment type="caution">
    <text evidence="1">The sequence shown here is derived from an EMBL/GenBank/DDBJ whole genome shotgun (WGS) entry which is preliminary data.</text>
</comment>
<dbReference type="Proteomes" id="UP001396334">
    <property type="component" value="Unassembled WGS sequence"/>
</dbReference>
<sequence>MSNIQFQISHNPLTFTSKQELVTHHSIKGRMSPPSLGKINTVRPLLCESGHHRNIQSIDMVEAQLSYQTCCPIKLQEEIPTTTEVEQPFRNLIPIPTP</sequence>
<evidence type="ECO:0000313" key="1">
    <source>
        <dbReference type="EMBL" id="KAK8984073.1"/>
    </source>
</evidence>
<keyword evidence="2" id="KW-1185">Reference proteome</keyword>
<accession>A0ABR2P6J8</accession>
<proteinExistence type="predicted"/>
<reference evidence="1 2" key="1">
    <citation type="journal article" date="2024" name="G3 (Bethesda)">
        <title>Genome assembly of Hibiscus sabdariffa L. provides insights into metabolisms of medicinal natural products.</title>
        <authorList>
            <person name="Kim T."/>
        </authorList>
    </citation>
    <scope>NUCLEOTIDE SEQUENCE [LARGE SCALE GENOMIC DNA]</scope>
    <source>
        <strain evidence="1">TK-2024</strain>
        <tissue evidence="1">Old leaves</tissue>
    </source>
</reference>
<protein>
    <submittedName>
        <fullName evidence="1">Uncharacterized protein</fullName>
    </submittedName>
</protein>
<gene>
    <name evidence="1" type="ORF">V6N11_029401</name>
</gene>
<name>A0ABR2P6J8_9ROSI</name>
<dbReference type="EMBL" id="JBBPBN010000078">
    <property type="protein sequence ID" value="KAK8984073.1"/>
    <property type="molecule type" value="Genomic_DNA"/>
</dbReference>
<organism evidence="1 2">
    <name type="scientific">Hibiscus sabdariffa</name>
    <name type="common">roselle</name>
    <dbReference type="NCBI Taxonomy" id="183260"/>
    <lineage>
        <taxon>Eukaryota</taxon>
        <taxon>Viridiplantae</taxon>
        <taxon>Streptophyta</taxon>
        <taxon>Embryophyta</taxon>
        <taxon>Tracheophyta</taxon>
        <taxon>Spermatophyta</taxon>
        <taxon>Magnoliopsida</taxon>
        <taxon>eudicotyledons</taxon>
        <taxon>Gunneridae</taxon>
        <taxon>Pentapetalae</taxon>
        <taxon>rosids</taxon>
        <taxon>malvids</taxon>
        <taxon>Malvales</taxon>
        <taxon>Malvaceae</taxon>
        <taxon>Malvoideae</taxon>
        <taxon>Hibiscus</taxon>
    </lineage>
</organism>